<organism evidence="2 3">
    <name type="scientific">Chitinophaga oryziterrae</name>
    <dbReference type="NCBI Taxonomy" id="1031224"/>
    <lineage>
        <taxon>Bacteria</taxon>
        <taxon>Pseudomonadati</taxon>
        <taxon>Bacteroidota</taxon>
        <taxon>Chitinophagia</taxon>
        <taxon>Chitinophagales</taxon>
        <taxon>Chitinophagaceae</taxon>
        <taxon>Chitinophaga</taxon>
    </lineage>
</organism>
<dbReference type="GO" id="GO:0016747">
    <property type="term" value="F:acyltransferase activity, transferring groups other than amino-acyl groups"/>
    <property type="evidence" value="ECO:0007669"/>
    <property type="project" value="InterPro"/>
</dbReference>
<gene>
    <name evidence="2" type="ORF">GO495_12140</name>
</gene>
<dbReference type="PROSITE" id="PS51186">
    <property type="entry name" value="GNAT"/>
    <property type="match status" value="1"/>
</dbReference>
<feature type="domain" description="N-acetyltransferase" evidence="1">
    <location>
        <begin position="9"/>
        <end position="168"/>
    </location>
</feature>
<accession>A0A6N8JAJ5</accession>
<keyword evidence="2" id="KW-0808">Transferase</keyword>
<keyword evidence="3" id="KW-1185">Reference proteome</keyword>
<sequence>MLISETERLSINQLTVQDAPFILTLLNTPTWLRFIGDRGIKNLDEARNYLLNGPIASYKRLGFGLYLVKLKEGDIPVGISGLIKRDGLDDVDIGFALHPDHTGKGYAFEATAAVMTYAREVLKLTTIVAITTEDNVHSIALLLKIGLHYKKMITLPGNQKEYMLFSSP</sequence>
<dbReference type="InterPro" id="IPR051531">
    <property type="entry name" value="N-acetyltransferase"/>
</dbReference>
<dbReference type="AlphaFoldDB" id="A0A6N8JAJ5"/>
<dbReference type="InterPro" id="IPR000182">
    <property type="entry name" value="GNAT_dom"/>
</dbReference>
<comment type="caution">
    <text evidence="2">The sequence shown here is derived from an EMBL/GenBank/DDBJ whole genome shotgun (WGS) entry which is preliminary data.</text>
</comment>
<dbReference type="PANTHER" id="PTHR43792:SF1">
    <property type="entry name" value="N-ACETYLTRANSFERASE DOMAIN-CONTAINING PROTEIN"/>
    <property type="match status" value="1"/>
</dbReference>
<dbReference type="Pfam" id="PF13302">
    <property type="entry name" value="Acetyltransf_3"/>
    <property type="match status" value="1"/>
</dbReference>
<name>A0A6N8JAJ5_9BACT</name>
<proteinExistence type="predicted"/>
<evidence type="ECO:0000313" key="2">
    <source>
        <dbReference type="EMBL" id="MVT41336.1"/>
    </source>
</evidence>
<dbReference type="PANTHER" id="PTHR43792">
    <property type="entry name" value="GNAT FAMILY, PUTATIVE (AFU_ORTHOLOGUE AFUA_3G00765)-RELATED-RELATED"/>
    <property type="match status" value="1"/>
</dbReference>
<dbReference type="Proteomes" id="UP000468388">
    <property type="component" value="Unassembled WGS sequence"/>
</dbReference>
<dbReference type="EMBL" id="WRXO01000003">
    <property type="protein sequence ID" value="MVT41336.1"/>
    <property type="molecule type" value="Genomic_DNA"/>
</dbReference>
<dbReference type="SUPFAM" id="SSF55729">
    <property type="entry name" value="Acyl-CoA N-acyltransferases (Nat)"/>
    <property type="match status" value="1"/>
</dbReference>
<dbReference type="InterPro" id="IPR016181">
    <property type="entry name" value="Acyl_CoA_acyltransferase"/>
</dbReference>
<evidence type="ECO:0000313" key="3">
    <source>
        <dbReference type="Proteomes" id="UP000468388"/>
    </source>
</evidence>
<protein>
    <submittedName>
        <fullName evidence="2">GNAT family N-acetyltransferase</fullName>
    </submittedName>
</protein>
<evidence type="ECO:0000259" key="1">
    <source>
        <dbReference type="PROSITE" id="PS51186"/>
    </source>
</evidence>
<dbReference type="OrthoDB" id="9798081at2"/>
<reference evidence="2 3" key="1">
    <citation type="submission" date="2019-12" db="EMBL/GenBank/DDBJ databases">
        <title>The draft genomic sequence of strain Chitinophaga oryziterrae JCM 16595.</title>
        <authorList>
            <person name="Zhang X."/>
        </authorList>
    </citation>
    <scope>NUCLEOTIDE SEQUENCE [LARGE SCALE GENOMIC DNA]</scope>
    <source>
        <strain evidence="2 3">JCM 16595</strain>
    </source>
</reference>
<dbReference type="Gene3D" id="3.40.630.30">
    <property type="match status" value="1"/>
</dbReference>
<dbReference type="RefSeq" id="WP_157299965.1">
    <property type="nucleotide sequence ID" value="NZ_BAAAZB010000025.1"/>
</dbReference>